<dbReference type="AlphaFoldDB" id="A0A2N9L6P8"/>
<dbReference type="Proteomes" id="UP000239735">
    <property type="component" value="Unassembled WGS sequence"/>
</dbReference>
<keyword evidence="1" id="KW-0812">Transmembrane</keyword>
<evidence type="ECO:0000256" key="1">
    <source>
        <dbReference type="SAM" id="Phobius"/>
    </source>
</evidence>
<feature type="transmembrane region" description="Helical" evidence="1">
    <location>
        <begin position="83"/>
        <end position="108"/>
    </location>
</feature>
<keyword evidence="1" id="KW-1133">Transmembrane helix</keyword>
<organism evidence="2 3">
    <name type="scientific">Candidatus Sulfuritelmatomonas gaucii</name>
    <dbReference type="NCBI Taxonomy" id="2043161"/>
    <lineage>
        <taxon>Bacteria</taxon>
        <taxon>Pseudomonadati</taxon>
        <taxon>Acidobacteriota</taxon>
        <taxon>Terriglobia</taxon>
        <taxon>Terriglobales</taxon>
        <taxon>Acidobacteriaceae</taxon>
        <taxon>Candidatus Sulfuritelmatomonas</taxon>
    </lineage>
</organism>
<dbReference type="EMBL" id="OKRB01000072">
    <property type="protein sequence ID" value="SPE18803.1"/>
    <property type="molecule type" value="Genomic_DNA"/>
</dbReference>
<proteinExistence type="predicted"/>
<evidence type="ECO:0008006" key="4">
    <source>
        <dbReference type="Google" id="ProtNLM"/>
    </source>
</evidence>
<evidence type="ECO:0000313" key="2">
    <source>
        <dbReference type="EMBL" id="SPE18803.1"/>
    </source>
</evidence>
<sequence>MLTPCAYEIEVRALVAHGQWPAGASSELRAHVATCRACGDLALVADAFQRARTATIAAARPGPAGVLWWRAQLRRRNVAVERLTRPILGAQIFALAFTLVVGVGFLVFEALRSDAWRTWLQQLPQSAVAHWDEFRATGAIDPSWGLLVVFPTIATLLLLGAVAVYMATDRQ</sequence>
<evidence type="ECO:0000313" key="3">
    <source>
        <dbReference type="Proteomes" id="UP000239735"/>
    </source>
</evidence>
<keyword evidence="1" id="KW-0472">Membrane</keyword>
<accession>A0A2N9L6P8</accession>
<reference evidence="3" key="1">
    <citation type="submission" date="2018-02" db="EMBL/GenBank/DDBJ databases">
        <authorList>
            <person name="Hausmann B."/>
        </authorList>
    </citation>
    <scope>NUCLEOTIDE SEQUENCE [LARGE SCALE GENOMIC DNA]</scope>
    <source>
        <strain evidence="3">Peat soil MAG SbA5</strain>
    </source>
</reference>
<gene>
    <name evidence="2" type="ORF">SBA5_170043</name>
</gene>
<name>A0A2N9L6P8_9BACT</name>
<protein>
    <recommendedName>
        <fullName evidence="4">Zinc-finger domain-containing protein</fullName>
    </recommendedName>
</protein>
<feature type="transmembrane region" description="Helical" evidence="1">
    <location>
        <begin position="144"/>
        <end position="167"/>
    </location>
</feature>